<comment type="similarity">
    <text evidence="1">Belongs to the desulfoferrodoxin family.</text>
</comment>
<evidence type="ECO:0000256" key="4">
    <source>
        <dbReference type="ARBA" id="ARBA00022982"/>
    </source>
</evidence>
<keyword evidence="3" id="KW-0479">Metal-binding</keyword>
<protein>
    <recommendedName>
        <fullName evidence="6">Desulfoferrodoxin ferrous iron-binding domain-containing protein</fullName>
    </recommendedName>
</protein>
<dbReference type="Gene3D" id="2.60.40.730">
    <property type="entry name" value="SOR catalytic domain"/>
    <property type="match status" value="1"/>
</dbReference>
<evidence type="ECO:0000256" key="1">
    <source>
        <dbReference type="ARBA" id="ARBA00005941"/>
    </source>
</evidence>
<accession>A0ABM8Q6A6</accession>
<dbReference type="PANTHER" id="PTHR36541:SF1">
    <property type="entry name" value="SUPEROXIDE REDUCTASE-RELATED"/>
    <property type="match status" value="1"/>
</dbReference>
<keyword evidence="4" id="KW-0249">Electron transport</keyword>
<dbReference type="PANTHER" id="PTHR36541">
    <property type="entry name" value="SUPEROXIDE REDUCTASE-RELATED"/>
    <property type="match status" value="1"/>
</dbReference>
<dbReference type="RefSeq" id="WP_230057018.1">
    <property type="nucleotide sequence ID" value="NZ_CAJHOE010000003.1"/>
</dbReference>
<dbReference type="InterPro" id="IPR002742">
    <property type="entry name" value="Desulfoferrodoxin_Fe-bd_dom"/>
</dbReference>
<evidence type="ECO:0000313" key="7">
    <source>
        <dbReference type="EMBL" id="CAD7288347.1"/>
    </source>
</evidence>
<evidence type="ECO:0000313" key="8">
    <source>
        <dbReference type="Proteomes" id="UP000789359"/>
    </source>
</evidence>
<dbReference type="InterPro" id="IPR051233">
    <property type="entry name" value="Desulfoferrodoxin_SOR"/>
</dbReference>
<gene>
    <name evidence="7" type="ORF">LMG8286_01260</name>
</gene>
<evidence type="ECO:0000259" key="6">
    <source>
        <dbReference type="Pfam" id="PF01880"/>
    </source>
</evidence>
<keyword evidence="5" id="KW-0408">Iron</keyword>
<feature type="domain" description="Desulfoferrodoxin ferrous iron-binding" evidence="6">
    <location>
        <begin position="43"/>
        <end position="134"/>
    </location>
</feature>
<name>A0ABM8Q6A6_9BACT</name>
<sequence length="141" mass="15668">MKRRDALKAIVAAGVAVSSVSAYDEKLITNKNDITPKDPQNLTEFEAKHLPDIMVKDADAKGFTLVEVTVGQKEIIHPSEAKHWIYEIELFADDKLISKASLEPEISRGFLSARVNLKDVKTLKAIARCNLHGNFTHTITL</sequence>
<dbReference type="InterPro" id="IPR036073">
    <property type="entry name" value="Desulfoferrodoxin_Fe-bd_dom_sf"/>
</dbReference>
<dbReference type="EMBL" id="CAJHOE010000003">
    <property type="protein sequence ID" value="CAD7288347.1"/>
    <property type="molecule type" value="Genomic_DNA"/>
</dbReference>
<evidence type="ECO:0000256" key="2">
    <source>
        <dbReference type="ARBA" id="ARBA00022448"/>
    </source>
</evidence>
<keyword evidence="2" id="KW-0813">Transport</keyword>
<evidence type="ECO:0000256" key="5">
    <source>
        <dbReference type="ARBA" id="ARBA00023004"/>
    </source>
</evidence>
<organism evidence="7 8">
    <name type="scientific">Campylobacter suis</name>
    <dbReference type="NCBI Taxonomy" id="2790657"/>
    <lineage>
        <taxon>Bacteria</taxon>
        <taxon>Pseudomonadati</taxon>
        <taxon>Campylobacterota</taxon>
        <taxon>Epsilonproteobacteria</taxon>
        <taxon>Campylobacterales</taxon>
        <taxon>Campylobacteraceae</taxon>
        <taxon>Campylobacter</taxon>
    </lineage>
</organism>
<proteinExistence type="inferred from homology"/>
<keyword evidence="8" id="KW-1185">Reference proteome</keyword>
<dbReference type="SUPFAM" id="SSF49367">
    <property type="entry name" value="Superoxide reductase-like"/>
    <property type="match status" value="1"/>
</dbReference>
<dbReference type="Pfam" id="PF01880">
    <property type="entry name" value="Desulfoferrodox"/>
    <property type="match status" value="1"/>
</dbReference>
<reference evidence="7 8" key="1">
    <citation type="submission" date="2020-11" db="EMBL/GenBank/DDBJ databases">
        <authorList>
            <person name="Peeters C."/>
        </authorList>
    </citation>
    <scope>NUCLEOTIDE SEQUENCE [LARGE SCALE GENOMIC DNA]</scope>
    <source>
        <strain evidence="7 8">LMG 8286</strain>
    </source>
</reference>
<evidence type="ECO:0000256" key="3">
    <source>
        <dbReference type="ARBA" id="ARBA00022723"/>
    </source>
</evidence>
<dbReference type="Proteomes" id="UP000789359">
    <property type="component" value="Unassembled WGS sequence"/>
</dbReference>
<comment type="caution">
    <text evidence="7">The sequence shown here is derived from an EMBL/GenBank/DDBJ whole genome shotgun (WGS) entry which is preliminary data.</text>
</comment>